<dbReference type="eggNOG" id="COG1309">
    <property type="taxonomic scope" value="Bacteria"/>
</dbReference>
<feature type="DNA-binding region" description="H-T-H motif" evidence="4">
    <location>
        <begin position="24"/>
        <end position="43"/>
    </location>
</feature>
<dbReference type="GO" id="GO:0003677">
    <property type="term" value="F:DNA binding"/>
    <property type="evidence" value="ECO:0007669"/>
    <property type="project" value="UniProtKB-UniRule"/>
</dbReference>
<accession>L0FVG5</accession>
<dbReference type="AlphaFoldDB" id="L0FVG5"/>
<protein>
    <submittedName>
        <fullName evidence="6">Transcriptional regulator, tetR family</fullName>
    </submittedName>
</protein>
<dbReference type="InterPro" id="IPR009057">
    <property type="entry name" value="Homeodomain-like_sf"/>
</dbReference>
<evidence type="ECO:0000313" key="6">
    <source>
        <dbReference type="EMBL" id="AGA76756.1"/>
    </source>
</evidence>
<evidence type="ECO:0000256" key="2">
    <source>
        <dbReference type="ARBA" id="ARBA00023125"/>
    </source>
</evidence>
<dbReference type="InterPro" id="IPR036271">
    <property type="entry name" value="Tet_transcr_reg_TetR-rel_C_sf"/>
</dbReference>
<dbReference type="PANTHER" id="PTHR47506:SF1">
    <property type="entry name" value="HTH-TYPE TRANSCRIPTIONAL REGULATOR YJDC"/>
    <property type="match status" value="1"/>
</dbReference>
<feature type="domain" description="HTH tetR-type" evidence="5">
    <location>
        <begin position="1"/>
        <end position="61"/>
    </location>
</feature>
<dbReference type="InterPro" id="IPR001647">
    <property type="entry name" value="HTH_TetR"/>
</dbReference>
<evidence type="ECO:0000256" key="1">
    <source>
        <dbReference type="ARBA" id="ARBA00023015"/>
    </source>
</evidence>
<sequence>MHTKDKIVQLADVLIRTKGCNAFSFGDISKALQIKNASIHYHFSTKTALVRAVIQQHGALLLKFKGRVAEKGPLEKVKLFLSTYTMARSGGKISILGALASDYLTFDEAIQLELRMLTDGTLLWLMETLQEGKDEGEFNFTSDAKTKAQMVITNILGAEQLSRVTGQGDFKKAQAAIIRDLINRSI</sequence>
<dbReference type="PROSITE" id="PS50977">
    <property type="entry name" value="HTH_TETR_2"/>
    <property type="match status" value="1"/>
</dbReference>
<dbReference type="EMBL" id="CP003346">
    <property type="protein sequence ID" value="AGA76756.1"/>
    <property type="molecule type" value="Genomic_DNA"/>
</dbReference>
<dbReference type="SUPFAM" id="SSF48498">
    <property type="entry name" value="Tetracyclin repressor-like, C-terminal domain"/>
    <property type="match status" value="1"/>
</dbReference>
<keyword evidence="1" id="KW-0805">Transcription regulation</keyword>
<dbReference type="Pfam" id="PF00440">
    <property type="entry name" value="TetR_N"/>
    <property type="match status" value="1"/>
</dbReference>
<dbReference type="PATRIC" id="fig|926556.3.peg.470"/>
<dbReference type="HOGENOM" id="CLU_069356_28_4_10"/>
<organism evidence="6 7">
    <name type="scientific">Echinicola vietnamensis (strain DSM 17526 / LMG 23754 / KMM 6221)</name>
    <dbReference type="NCBI Taxonomy" id="926556"/>
    <lineage>
        <taxon>Bacteria</taxon>
        <taxon>Pseudomonadati</taxon>
        <taxon>Bacteroidota</taxon>
        <taxon>Cytophagia</taxon>
        <taxon>Cytophagales</taxon>
        <taxon>Cyclobacteriaceae</taxon>
        <taxon>Echinicola</taxon>
    </lineage>
</organism>
<evidence type="ECO:0000259" key="5">
    <source>
        <dbReference type="PROSITE" id="PS50977"/>
    </source>
</evidence>
<dbReference type="RefSeq" id="WP_015264323.1">
    <property type="nucleotide sequence ID" value="NC_019904.1"/>
</dbReference>
<gene>
    <name evidence="6" type="ordered locus">Echvi_0471</name>
</gene>
<dbReference type="KEGG" id="evi:Echvi_0471"/>
<evidence type="ECO:0000256" key="3">
    <source>
        <dbReference type="ARBA" id="ARBA00023163"/>
    </source>
</evidence>
<keyword evidence="2 4" id="KW-0238">DNA-binding</keyword>
<dbReference type="PANTHER" id="PTHR47506">
    <property type="entry name" value="TRANSCRIPTIONAL REGULATORY PROTEIN"/>
    <property type="match status" value="1"/>
</dbReference>
<keyword evidence="7" id="KW-1185">Reference proteome</keyword>
<keyword evidence="3" id="KW-0804">Transcription</keyword>
<name>L0FVG5_ECHVK</name>
<evidence type="ECO:0000256" key="4">
    <source>
        <dbReference type="PROSITE-ProRule" id="PRU00335"/>
    </source>
</evidence>
<dbReference type="Proteomes" id="UP000010796">
    <property type="component" value="Chromosome"/>
</dbReference>
<dbReference type="Gene3D" id="1.10.357.10">
    <property type="entry name" value="Tetracycline Repressor, domain 2"/>
    <property type="match status" value="1"/>
</dbReference>
<dbReference type="SUPFAM" id="SSF46689">
    <property type="entry name" value="Homeodomain-like"/>
    <property type="match status" value="1"/>
</dbReference>
<evidence type="ECO:0000313" key="7">
    <source>
        <dbReference type="Proteomes" id="UP000010796"/>
    </source>
</evidence>
<dbReference type="OrthoDB" id="9809772at2"/>
<reference evidence="7" key="1">
    <citation type="submission" date="2012-02" db="EMBL/GenBank/DDBJ databases">
        <title>The complete genome of Echinicola vietnamensis DSM 17526.</title>
        <authorList>
            <person name="Lucas S."/>
            <person name="Copeland A."/>
            <person name="Lapidus A."/>
            <person name="Glavina del Rio T."/>
            <person name="Dalin E."/>
            <person name="Tice H."/>
            <person name="Bruce D."/>
            <person name="Goodwin L."/>
            <person name="Pitluck S."/>
            <person name="Peters L."/>
            <person name="Ovchinnikova G."/>
            <person name="Teshima H."/>
            <person name="Kyrpides N."/>
            <person name="Mavromatis K."/>
            <person name="Ivanova N."/>
            <person name="Brettin T."/>
            <person name="Detter J.C."/>
            <person name="Han C."/>
            <person name="Larimer F."/>
            <person name="Land M."/>
            <person name="Hauser L."/>
            <person name="Markowitz V."/>
            <person name="Cheng J.-F."/>
            <person name="Hugenholtz P."/>
            <person name="Woyke T."/>
            <person name="Wu D."/>
            <person name="Brambilla E."/>
            <person name="Klenk H.-P."/>
            <person name="Eisen J.A."/>
        </authorList>
    </citation>
    <scope>NUCLEOTIDE SEQUENCE [LARGE SCALE GENOMIC DNA]</scope>
    <source>
        <strain evidence="7">DSM 17526 / LMG 23754 / KMM 6221</strain>
    </source>
</reference>
<proteinExistence type="predicted"/>